<reference evidence="1 2" key="1">
    <citation type="submission" date="2015-06" db="EMBL/GenBank/DDBJ databases">
        <authorList>
            <person name="Xie B.-B."/>
            <person name="Rong J.-C."/>
            <person name="Qin Q.-L."/>
            <person name="Zhang Y.-Z."/>
        </authorList>
    </citation>
    <scope>NUCLEOTIDE SEQUENCE [LARGE SCALE GENOMIC DNA]</scope>
    <source>
        <strain evidence="1 2">JCM 20779</strain>
    </source>
</reference>
<dbReference type="Proteomes" id="UP000016521">
    <property type="component" value="Chromosome II"/>
</dbReference>
<organism evidence="1 2">
    <name type="scientific">Pseudoalteromonas piscicida</name>
    <dbReference type="NCBI Taxonomy" id="43662"/>
    <lineage>
        <taxon>Bacteria</taxon>
        <taxon>Pseudomonadati</taxon>
        <taxon>Pseudomonadota</taxon>
        <taxon>Gammaproteobacteria</taxon>
        <taxon>Alteromonadales</taxon>
        <taxon>Pseudoalteromonadaceae</taxon>
        <taxon>Pseudoalteromonas</taxon>
    </lineage>
</organism>
<evidence type="ECO:0000313" key="2">
    <source>
        <dbReference type="Proteomes" id="UP000016521"/>
    </source>
</evidence>
<accession>A0ABN5CIS7</accession>
<proteinExistence type="predicted"/>
<evidence type="ECO:0000313" key="1">
    <source>
        <dbReference type="EMBL" id="ATD09543.1"/>
    </source>
</evidence>
<keyword evidence="2" id="KW-1185">Reference proteome</keyword>
<dbReference type="EMBL" id="CP011925">
    <property type="protein sequence ID" value="ATD09543.1"/>
    <property type="molecule type" value="Genomic_DNA"/>
</dbReference>
<evidence type="ECO:0008006" key="3">
    <source>
        <dbReference type="Google" id="ProtNLM"/>
    </source>
</evidence>
<dbReference type="RefSeq" id="WP_010370178.1">
    <property type="nucleotide sequence ID" value="NZ_CP011925.1"/>
</dbReference>
<gene>
    <name evidence="1" type="ORF">PPIS_b0367</name>
</gene>
<name>A0ABN5CIS7_PSEO7</name>
<sequence>MESKPKYFRWQLGRQQSGYQKMLLATAMWPVKFDMYLLKFPTGCEVPPHTDKVVSGKHFRLNIVLKRAKLGGEFKCKDPLYSSSRIKLFRPDKSEHSVSKVEAGTRVLLSIGWVR</sequence>
<protein>
    <recommendedName>
        <fullName evidence="3">2OG-Fe(II) oxygenase</fullName>
    </recommendedName>
</protein>